<dbReference type="Gene3D" id="3.40.50.300">
    <property type="entry name" value="P-loop containing nucleotide triphosphate hydrolases"/>
    <property type="match status" value="1"/>
</dbReference>
<reference evidence="2 3" key="2">
    <citation type="submission" date="2019-02" db="EMBL/GenBank/DDBJ databases">
        <title>'Lichenibacterium ramalinii' gen. nov. sp. nov., 'Lichenibacterium minor' gen. nov. sp. nov.</title>
        <authorList>
            <person name="Pankratov T."/>
        </authorList>
    </citation>
    <scope>NUCLEOTIDE SEQUENCE [LARGE SCALE GENOMIC DNA]</scope>
    <source>
        <strain evidence="2 3">RmlP026</strain>
    </source>
</reference>
<dbReference type="RefSeq" id="WP_129230012.1">
    <property type="nucleotide sequence ID" value="NZ_QYBB01000091.1"/>
</dbReference>
<protein>
    <submittedName>
        <fullName evidence="2">ParA family protein</fullName>
    </submittedName>
</protein>
<dbReference type="AlphaFoldDB" id="A0A4Q2TXU8"/>
<dbReference type="CDD" id="cd02042">
    <property type="entry name" value="ParAB_family"/>
    <property type="match status" value="1"/>
</dbReference>
<proteinExistence type="predicted"/>
<dbReference type="InterPro" id="IPR027417">
    <property type="entry name" value="P-loop_NTPase"/>
</dbReference>
<dbReference type="InterPro" id="IPR002586">
    <property type="entry name" value="CobQ/CobB/MinD/ParA_Nub-bd_dom"/>
</dbReference>
<dbReference type="SUPFAM" id="SSF52540">
    <property type="entry name" value="P-loop containing nucleoside triphosphate hydrolases"/>
    <property type="match status" value="1"/>
</dbReference>
<accession>A0A4Q2TXU8</accession>
<sequence>MRRVIGMVQSKGGVGKSTTALNLGAELVRRGRKVVVLDADPAAHSAAVAGDGRLPFSVQAHLIEDVDDTTVAAWAKVVREQEVDFVIIDAPGAMGGAFGATIAISDIVLVPSGPTALDVRGAAETIGTIRRHRKAAKRQKPDILVVPSRIDRRTSSGRDVVETLAALTEPVSPVISYRAVVADSLTSGDTVPHDSPSGIEFAALADAVLTRLGDDL</sequence>
<evidence type="ECO:0000259" key="1">
    <source>
        <dbReference type="Pfam" id="PF01656"/>
    </source>
</evidence>
<dbReference type="EMBL" id="QYBB01000091">
    <property type="protein sequence ID" value="RYC28903.1"/>
    <property type="molecule type" value="Genomic_DNA"/>
</dbReference>
<evidence type="ECO:0000313" key="2">
    <source>
        <dbReference type="EMBL" id="RYC28903.1"/>
    </source>
</evidence>
<comment type="caution">
    <text evidence="2">The sequence shown here is derived from an EMBL/GenBank/DDBJ whole genome shotgun (WGS) entry which is preliminary data.</text>
</comment>
<organism evidence="2 3">
    <name type="scientific">Lichenibacterium minor</name>
    <dbReference type="NCBI Taxonomy" id="2316528"/>
    <lineage>
        <taxon>Bacteria</taxon>
        <taxon>Pseudomonadati</taxon>
        <taxon>Pseudomonadota</taxon>
        <taxon>Alphaproteobacteria</taxon>
        <taxon>Hyphomicrobiales</taxon>
        <taxon>Lichenihabitantaceae</taxon>
        <taxon>Lichenibacterium</taxon>
    </lineage>
</organism>
<gene>
    <name evidence="2" type="ORF">D3273_26820</name>
</gene>
<evidence type="ECO:0000313" key="3">
    <source>
        <dbReference type="Proteomes" id="UP000290759"/>
    </source>
</evidence>
<name>A0A4Q2TXU8_9HYPH</name>
<dbReference type="InterPro" id="IPR050678">
    <property type="entry name" value="DNA_Partitioning_ATPase"/>
</dbReference>
<keyword evidence="3" id="KW-1185">Reference proteome</keyword>
<dbReference type="PANTHER" id="PTHR13696:SF99">
    <property type="entry name" value="COBYRINIC ACID AC-DIAMIDE SYNTHASE"/>
    <property type="match status" value="1"/>
</dbReference>
<dbReference type="Pfam" id="PF01656">
    <property type="entry name" value="CbiA"/>
    <property type="match status" value="1"/>
</dbReference>
<feature type="domain" description="CobQ/CobB/MinD/ParA nucleotide binding" evidence="1">
    <location>
        <begin position="8"/>
        <end position="190"/>
    </location>
</feature>
<dbReference type="PIRSF" id="PIRSF009320">
    <property type="entry name" value="Nuc_binding_HP_1000"/>
    <property type="match status" value="1"/>
</dbReference>
<dbReference type="Proteomes" id="UP000290759">
    <property type="component" value="Unassembled WGS sequence"/>
</dbReference>
<dbReference type="PANTHER" id="PTHR13696">
    <property type="entry name" value="P-LOOP CONTAINING NUCLEOSIDE TRIPHOSPHATE HYDROLASE"/>
    <property type="match status" value="1"/>
</dbReference>
<reference evidence="2 3" key="1">
    <citation type="submission" date="2018-12" db="EMBL/GenBank/DDBJ databases">
        <authorList>
            <person name="Grouzdev D.S."/>
            <person name="Krutkina M.S."/>
        </authorList>
    </citation>
    <scope>NUCLEOTIDE SEQUENCE [LARGE SCALE GENOMIC DNA]</scope>
    <source>
        <strain evidence="2 3">RmlP026</strain>
    </source>
</reference>
<dbReference type="OrthoDB" id="9804460at2"/>